<accession>A0AAW0BNH8</accession>
<dbReference type="EMBL" id="JAWWNJ010000029">
    <property type="protein sequence ID" value="KAK7027682.1"/>
    <property type="molecule type" value="Genomic_DNA"/>
</dbReference>
<evidence type="ECO:0000313" key="1">
    <source>
        <dbReference type="EMBL" id="KAK7027682.1"/>
    </source>
</evidence>
<keyword evidence="2" id="KW-1185">Reference proteome</keyword>
<sequence length="217" mass="24523">MPIPLTTTSKLSETVQLMEMLFDRSPRLSGILMATGLEEPVSIRIPWITNSLQGLWFRPWFGVVRETVEMAAEMAVVTPRQAPSNDADLGIAIIHINQRNDAHHPANRCIKTSFGEDEGDWFGNIILLEVNMRTNGIRSLCQNHGEVAAECLMRFVLHTSFNFSSRLRAVFLLITAKQSEMVWTSAPPSEESCMRFNVLAISPHTDKHYANVVYNYM</sequence>
<name>A0AAW0BNH8_9AGAR</name>
<proteinExistence type="predicted"/>
<dbReference type="Proteomes" id="UP001362999">
    <property type="component" value="Unassembled WGS sequence"/>
</dbReference>
<evidence type="ECO:0000313" key="2">
    <source>
        <dbReference type="Proteomes" id="UP001362999"/>
    </source>
</evidence>
<gene>
    <name evidence="1" type="ORF">R3P38DRAFT_3190745</name>
</gene>
<organism evidence="1 2">
    <name type="scientific">Favolaschia claudopus</name>
    <dbReference type="NCBI Taxonomy" id="2862362"/>
    <lineage>
        <taxon>Eukaryota</taxon>
        <taxon>Fungi</taxon>
        <taxon>Dikarya</taxon>
        <taxon>Basidiomycota</taxon>
        <taxon>Agaricomycotina</taxon>
        <taxon>Agaricomycetes</taxon>
        <taxon>Agaricomycetidae</taxon>
        <taxon>Agaricales</taxon>
        <taxon>Marasmiineae</taxon>
        <taxon>Mycenaceae</taxon>
        <taxon>Favolaschia</taxon>
    </lineage>
</organism>
<reference evidence="1 2" key="1">
    <citation type="journal article" date="2024" name="J Genomics">
        <title>Draft genome sequencing and assembly of Favolaschia claudopus CIRM-BRFM 2984 isolated from oak limbs.</title>
        <authorList>
            <person name="Navarro D."/>
            <person name="Drula E."/>
            <person name="Chaduli D."/>
            <person name="Cazenave R."/>
            <person name="Ahrendt S."/>
            <person name="Wang J."/>
            <person name="Lipzen A."/>
            <person name="Daum C."/>
            <person name="Barry K."/>
            <person name="Grigoriev I.V."/>
            <person name="Favel A."/>
            <person name="Rosso M.N."/>
            <person name="Martin F."/>
        </authorList>
    </citation>
    <scope>NUCLEOTIDE SEQUENCE [LARGE SCALE GENOMIC DNA]</scope>
    <source>
        <strain evidence="1 2">CIRM-BRFM 2984</strain>
    </source>
</reference>
<comment type="caution">
    <text evidence="1">The sequence shown here is derived from an EMBL/GenBank/DDBJ whole genome shotgun (WGS) entry which is preliminary data.</text>
</comment>
<dbReference type="AlphaFoldDB" id="A0AAW0BNH8"/>
<protein>
    <submittedName>
        <fullName evidence="1">Uncharacterized protein</fullName>
    </submittedName>
</protein>